<keyword evidence="14" id="KW-1185">Reference proteome</keyword>
<evidence type="ECO:0000256" key="12">
    <source>
        <dbReference type="SAM" id="MobiDB-lite"/>
    </source>
</evidence>
<evidence type="ECO:0000256" key="2">
    <source>
        <dbReference type="ARBA" id="ARBA00006355"/>
    </source>
</evidence>
<keyword evidence="10" id="KW-0496">Mitochondrion</keyword>
<dbReference type="OMA" id="RNWMIFF"/>
<evidence type="ECO:0000256" key="6">
    <source>
        <dbReference type="ARBA" id="ARBA00022792"/>
    </source>
</evidence>
<keyword evidence="4" id="KW-0813">Transport</keyword>
<keyword evidence="5" id="KW-0812">Transmembrane</keyword>
<keyword evidence="11" id="KW-0472">Membrane</keyword>
<dbReference type="GO" id="GO:0005743">
    <property type="term" value="C:mitochondrial inner membrane"/>
    <property type="evidence" value="ECO:0007669"/>
    <property type="project" value="UniProtKB-SubCell"/>
</dbReference>
<evidence type="ECO:0000313" key="13">
    <source>
        <dbReference type="EMBL" id="ORY98119.1"/>
    </source>
</evidence>
<dbReference type="FunCoup" id="A0A1X2HGU5">
    <property type="interactions" value="70"/>
</dbReference>
<evidence type="ECO:0000256" key="3">
    <source>
        <dbReference type="ARBA" id="ARBA00020796"/>
    </source>
</evidence>
<evidence type="ECO:0000256" key="7">
    <source>
        <dbReference type="ARBA" id="ARBA00022927"/>
    </source>
</evidence>
<dbReference type="STRING" id="13706.A0A1X2HGU5"/>
<evidence type="ECO:0000256" key="9">
    <source>
        <dbReference type="ARBA" id="ARBA00023010"/>
    </source>
</evidence>
<dbReference type="OrthoDB" id="5598305at2759"/>
<evidence type="ECO:0000256" key="5">
    <source>
        <dbReference type="ARBA" id="ARBA00022692"/>
    </source>
</evidence>
<keyword evidence="7" id="KW-0653">Protein transport</keyword>
<accession>A0A1X2HGU5</accession>
<name>A0A1X2HGU5_SYNRA</name>
<dbReference type="EMBL" id="MCGN01000004">
    <property type="protein sequence ID" value="ORY98119.1"/>
    <property type="molecule type" value="Genomic_DNA"/>
</dbReference>
<reference evidence="13 14" key="1">
    <citation type="submission" date="2016-07" db="EMBL/GenBank/DDBJ databases">
        <title>Pervasive Adenine N6-methylation of Active Genes in Fungi.</title>
        <authorList>
            <consortium name="DOE Joint Genome Institute"/>
            <person name="Mondo S.J."/>
            <person name="Dannebaum R.O."/>
            <person name="Kuo R.C."/>
            <person name="Labutti K."/>
            <person name="Haridas S."/>
            <person name="Kuo A."/>
            <person name="Salamov A."/>
            <person name="Ahrendt S.R."/>
            <person name="Lipzen A."/>
            <person name="Sullivan W."/>
            <person name="Andreopoulos W.B."/>
            <person name="Clum A."/>
            <person name="Lindquist E."/>
            <person name="Daum C."/>
            <person name="Ramamoorthy G.K."/>
            <person name="Gryganskyi A."/>
            <person name="Culley D."/>
            <person name="Magnuson J.K."/>
            <person name="James T.Y."/>
            <person name="O'Malley M.A."/>
            <person name="Stajich J.E."/>
            <person name="Spatafora J.W."/>
            <person name="Visel A."/>
            <person name="Grigoriev I.V."/>
        </authorList>
    </citation>
    <scope>NUCLEOTIDE SEQUENCE [LARGE SCALE GENOMIC DNA]</scope>
    <source>
        <strain evidence="13 14">NRRL 2496</strain>
    </source>
</reference>
<dbReference type="Proteomes" id="UP000242180">
    <property type="component" value="Unassembled WGS sequence"/>
</dbReference>
<dbReference type="GO" id="GO:0015031">
    <property type="term" value="P:protein transport"/>
    <property type="evidence" value="ECO:0007669"/>
    <property type="project" value="UniProtKB-KW"/>
</dbReference>
<comment type="subcellular location">
    <subcellularLocation>
        <location evidence="1">Mitochondrion inner membrane</location>
        <topology evidence="1">Single-pass membrane protein</topology>
    </subcellularLocation>
</comment>
<proteinExistence type="inferred from homology"/>
<keyword evidence="8" id="KW-1133">Transmembrane helix</keyword>
<evidence type="ECO:0000256" key="10">
    <source>
        <dbReference type="ARBA" id="ARBA00023128"/>
    </source>
</evidence>
<evidence type="ECO:0000256" key="11">
    <source>
        <dbReference type="ARBA" id="ARBA00023136"/>
    </source>
</evidence>
<feature type="region of interest" description="Disordered" evidence="12">
    <location>
        <begin position="236"/>
        <end position="274"/>
    </location>
</feature>
<organism evidence="13 14">
    <name type="scientific">Syncephalastrum racemosum</name>
    <name type="common">Filamentous fungus</name>
    <dbReference type="NCBI Taxonomy" id="13706"/>
    <lineage>
        <taxon>Eukaryota</taxon>
        <taxon>Fungi</taxon>
        <taxon>Fungi incertae sedis</taxon>
        <taxon>Mucoromycota</taxon>
        <taxon>Mucoromycotina</taxon>
        <taxon>Mucoromycetes</taxon>
        <taxon>Mucorales</taxon>
        <taxon>Syncephalastraceae</taxon>
        <taxon>Syncephalastrum</taxon>
    </lineage>
</organism>
<evidence type="ECO:0000256" key="1">
    <source>
        <dbReference type="ARBA" id="ARBA00004434"/>
    </source>
</evidence>
<protein>
    <recommendedName>
        <fullName evidence="3">Mitochondrial import inner membrane translocase subunit TIM54</fullName>
    </recommendedName>
</protein>
<dbReference type="InParanoid" id="A0A1X2HGU5"/>
<keyword evidence="9" id="KW-0811">Translocation</keyword>
<evidence type="ECO:0000256" key="4">
    <source>
        <dbReference type="ARBA" id="ARBA00022448"/>
    </source>
</evidence>
<evidence type="ECO:0000313" key="14">
    <source>
        <dbReference type="Proteomes" id="UP000242180"/>
    </source>
</evidence>
<gene>
    <name evidence="13" type="ORF">BCR43DRAFT_490896</name>
</gene>
<evidence type="ECO:0000256" key="8">
    <source>
        <dbReference type="ARBA" id="ARBA00022989"/>
    </source>
</evidence>
<dbReference type="Pfam" id="PF11711">
    <property type="entry name" value="Tim54"/>
    <property type="match status" value="1"/>
</dbReference>
<feature type="compositionally biased region" description="Acidic residues" evidence="12">
    <location>
        <begin position="254"/>
        <end position="264"/>
    </location>
</feature>
<keyword evidence="6" id="KW-0999">Mitochondrion inner membrane</keyword>
<comment type="caution">
    <text evidence="13">The sequence shown here is derived from an EMBL/GenBank/DDBJ whole genome shotgun (WGS) entry which is preliminary data.</text>
</comment>
<sequence>MSTKLPFGLKAPSKGTVIFASIASGIAGTIYASKYHVNEARKAHCDKVSFLANRPCGVHEMPRKVAVFLMAPPGDSMEKSRVWFHEYVKPILVAGAVDYELKEGRADGQIAATVREEVMKRRREAEAQQDIVGAPLEDKPANPFAPMMKDIQDKVKAQDHFDGILAIGRRAWREVLDGVDQGCHADLSVVEEVPAATPATPNVAEGTASVANENEPSATEQQNTDVPATTDETILQDAPTETTASESENKTQEDLVEPVEEESPEERAARFSPPSTLSPVMYIPHSNIIGWTNIPYRLYMWAMDYKRVDAVGKYAVAAVLNQTRPLEERDIDVGEQEKKYWLGDDAEAILASDQPITVEDRVQSVLKTYTSDDLP</sequence>
<dbReference type="AlphaFoldDB" id="A0A1X2HGU5"/>
<comment type="similarity">
    <text evidence="2">Belongs to the TIM54 family.</text>
</comment>
<feature type="compositionally biased region" description="Polar residues" evidence="12">
    <location>
        <begin position="236"/>
        <end position="246"/>
    </location>
</feature>
<dbReference type="InterPro" id="IPR021056">
    <property type="entry name" value="Mt_import_IM_translocase_Tim54"/>
</dbReference>